<dbReference type="EMBL" id="BART01036785">
    <property type="protein sequence ID" value="GAH14481.1"/>
    <property type="molecule type" value="Genomic_DNA"/>
</dbReference>
<organism evidence="1">
    <name type="scientific">marine sediment metagenome</name>
    <dbReference type="NCBI Taxonomy" id="412755"/>
    <lineage>
        <taxon>unclassified sequences</taxon>
        <taxon>metagenomes</taxon>
        <taxon>ecological metagenomes</taxon>
    </lineage>
</organism>
<proteinExistence type="predicted"/>
<accession>X1D107</accession>
<dbReference type="AlphaFoldDB" id="X1D107"/>
<gene>
    <name evidence="1" type="ORF">S01H4_61869</name>
</gene>
<feature type="non-terminal residue" evidence="1">
    <location>
        <position position="1"/>
    </location>
</feature>
<evidence type="ECO:0000313" key="1">
    <source>
        <dbReference type="EMBL" id="GAH14481.1"/>
    </source>
</evidence>
<comment type="caution">
    <text evidence="1">The sequence shown here is derived from an EMBL/GenBank/DDBJ whole genome shotgun (WGS) entry which is preliminary data.</text>
</comment>
<name>X1D107_9ZZZZ</name>
<protein>
    <submittedName>
        <fullName evidence="1">Uncharacterized protein</fullName>
    </submittedName>
</protein>
<reference evidence="1" key="1">
    <citation type="journal article" date="2014" name="Front. Microbiol.">
        <title>High frequency of phylogenetically diverse reductive dehalogenase-homologous genes in deep subseafloor sedimentary metagenomes.</title>
        <authorList>
            <person name="Kawai M."/>
            <person name="Futagami T."/>
            <person name="Toyoda A."/>
            <person name="Takaki Y."/>
            <person name="Nishi S."/>
            <person name="Hori S."/>
            <person name="Arai W."/>
            <person name="Tsubouchi T."/>
            <person name="Morono Y."/>
            <person name="Uchiyama I."/>
            <person name="Ito T."/>
            <person name="Fujiyama A."/>
            <person name="Inagaki F."/>
            <person name="Takami H."/>
        </authorList>
    </citation>
    <scope>NUCLEOTIDE SEQUENCE</scope>
    <source>
        <strain evidence="1">Expedition CK06-06</strain>
    </source>
</reference>
<sequence>NQAMHLKELLKKGPVKVRASIKAEFMEGNLEVLSSSFLIVSRLS</sequence>